<dbReference type="InterPro" id="IPR025716">
    <property type="entry name" value="Post-transcriptional_regulator"/>
</dbReference>
<keyword evidence="2" id="KW-1185">Reference proteome</keyword>
<dbReference type="EMBL" id="JASGCB010000017">
    <property type="protein sequence ID" value="MDI9260542.1"/>
    <property type="molecule type" value="Genomic_DNA"/>
</dbReference>
<dbReference type="Pfam" id="PF13797">
    <property type="entry name" value="Post_transc_reg"/>
    <property type="match status" value="1"/>
</dbReference>
<evidence type="ECO:0000313" key="2">
    <source>
        <dbReference type="Proteomes" id="UP001529245"/>
    </source>
</evidence>
<gene>
    <name evidence="1" type="ORF">QID03_10120</name>
</gene>
<comment type="caution">
    <text evidence="1">The sequence shown here is derived from an EMBL/GenBank/DDBJ whole genome shotgun (WGS) entry which is preliminary data.</text>
</comment>
<organism evidence="1 2">
    <name type="scientific">Alicyclobacillus sendaiensis PA2</name>
    <dbReference type="NCBI Taxonomy" id="3029425"/>
    <lineage>
        <taxon>Bacteria</taxon>
        <taxon>Bacillati</taxon>
        <taxon>Bacillota</taxon>
        <taxon>Bacilli</taxon>
        <taxon>Bacillales</taxon>
        <taxon>Alicyclobacillaceae</taxon>
        <taxon>Alicyclobacillus</taxon>
    </lineage>
</organism>
<accession>A0ABT6XZT7</accession>
<dbReference type="Proteomes" id="UP001529245">
    <property type="component" value="Unassembled WGS sequence"/>
</dbReference>
<reference evidence="1 2" key="1">
    <citation type="submission" date="2023-04" db="EMBL/GenBank/DDBJ databases">
        <title>A. sendaiensis sub sp. chiapanensis a novel subspecie with specific adaptation in bacterial cell wall isolated from an active volcano.</title>
        <authorList>
            <person name="Alvarez Gutierrez P.E."/>
            <person name="Ortiz Cortes L.Y."/>
        </authorList>
    </citation>
    <scope>NUCLEOTIDE SEQUENCE [LARGE SCALE GENOMIC DNA]</scope>
    <source>
        <strain evidence="1 2">PA2</strain>
    </source>
</reference>
<protein>
    <submittedName>
        <fullName evidence="1">Post-transcriptional regulator</fullName>
    </submittedName>
</protein>
<proteinExistence type="predicted"/>
<sequence length="93" mass="10701">MDQPWMHPELRPYADQLQWLCEAKVEEFRLMGYNSIDVDSFWAYIGTKLSNPVSLHRVVDAILSAKPNDYMTYVTLGALRGDLATPNDVVKRQ</sequence>
<name>A0ABT6XZT7_ALISE</name>
<dbReference type="RefSeq" id="WP_283203999.1">
    <property type="nucleotide sequence ID" value="NZ_JASGCB010000017.1"/>
</dbReference>
<evidence type="ECO:0000313" key="1">
    <source>
        <dbReference type="EMBL" id="MDI9260542.1"/>
    </source>
</evidence>